<gene>
    <name evidence="1" type="ORF">MSG28_012299</name>
</gene>
<sequence length="652" mass="73172">MACKAETYAELADSGANITLKISIPAPATSNGPTSEATFHFSINSNAEMEGPQGSFECVKSGGARRLESCGPLPRRMRVQANDDSYEATKDRMARTVAAEQSKCTRVIKPNQTDIGRRVKVRSSHPLYSSGPAATLERTERPERAERAERPDRPERPDRAERPERAERPPVPVPRAQPPPAPHQPHHPHQPHQLHQPSQPPPHPHQQQRPPTNPDLTRRSIKERLIQLLALKPFKKPELYLRLNQEGIKERERSLVNKILPQIGSLKDNCYHLRRHMWNDVNEDWPFYSEEEKRMLKRRKPQNLTPPVSSDSTNSLSPRASPGGKRPSAVSGVVIAPSADAVEPPASKKQRISHYRRPSPPSSGYATGSSGASSGERHASDNEDDRTNGQYPPTNPLSPRASPGGKRPVLESVEPVAAKKQRVSHCRRPSPQSSGYGTGSSGASSGERHASDNEDERTIVKKDNGYTLNFNTVKEICPSPVKTNGFRSSSPPAEQPSITDTHNITTNTETLENADLTSVPEENVTDLEEIERQYPPITSASTRRAYKNEFAELYTEYQSMYERVAQVAALFTRLEQQLKRAPPHSPHHQSIEQRIVDEYRRVRNDATYQAEKSRVNYLHRKLTHIKRMVQHYDQLRNLKSERVSTASTTQAY</sequence>
<reference evidence="1 2" key="1">
    <citation type="journal article" date="2022" name="Genome Biol. Evol.">
        <title>The Spruce Budworm Genome: Reconstructing the Evolutionary History of Antifreeze Proteins.</title>
        <authorList>
            <person name="Beliveau C."/>
            <person name="Gagne P."/>
            <person name="Picq S."/>
            <person name="Vernygora O."/>
            <person name="Keeling C.I."/>
            <person name="Pinkney K."/>
            <person name="Doucet D."/>
            <person name="Wen F."/>
            <person name="Johnston J.S."/>
            <person name="Maaroufi H."/>
            <person name="Boyle B."/>
            <person name="Laroche J."/>
            <person name="Dewar K."/>
            <person name="Juretic N."/>
            <person name="Blackburn G."/>
            <person name="Nisole A."/>
            <person name="Brunet B."/>
            <person name="Brandao M."/>
            <person name="Lumley L."/>
            <person name="Duan J."/>
            <person name="Quan G."/>
            <person name="Lucarotti C.J."/>
            <person name="Roe A.D."/>
            <person name="Sperling F.A.H."/>
            <person name="Levesque R.C."/>
            <person name="Cusson M."/>
        </authorList>
    </citation>
    <scope>NUCLEOTIDE SEQUENCE [LARGE SCALE GENOMIC DNA]</scope>
    <source>
        <strain evidence="1">Glfc:IPQL:Cfum</strain>
    </source>
</reference>
<accession>A0ACC0KCD4</accession>
<evidence type="ECO:0000313" key="2">
    <source>
        <dbReference type="Proteomes" id="UP001064048"/>
    </source>
</evidence>
<organism evidence="1 2">
    <name type="scientific">Choristoneura fumiferana</name>
    <name type="common">Spruce budworm moth</name>
    <name type="synonym">Archips fumiferana</name>
    <dbReference type="NCBI Taxonomy" id="7141"/>
    <lineage>
        <taxon>Eukaryota</taxon>
        <taxon>Metazoa</taxon>
        <taxon>Ecdysozoa</taxon>
        <taxon>Arthropoda</taxon>
        <taxon>Hexapoda</taxon>
        <taxon>Insecta</taxon>
        <taxon>Pterygota</taxon>
        <taxon>Neoptera</taxon>
        <taxon>Endopterygota</taxon>
        <taxon>Lepidoptera</taxon>
        <taxon>Glossata</taxon>
        <taxon>Ditrysia</taxon>
        <taxon>Tortricoidea</taxon>
        <taxon>Tortricidae</taxon>
        <taxon>Tortricinae</taxon>
        <taxon>Choristoneura</taxon>
    </lineage>
</organism>
<comment type="caution">
    <text evidence="1">The sequence shown here is derived from an EMBL/GenBank/DDBJ whole genome shotgun (WGS) entry which is preliminary data.</text>
</comment>
<keyword evidence="2" id="KW-1185">Reference proteome</keyword>
<protein>
    <submittedName>
        <fullName evidence="1">Uncharacterized protein</fullName>
    </submittedName>
</protein>
<evidence type="ECO:0000313" key="1">
    <source>
        <dbReference type="EMBL" id="KAI8434186.1"/>
    </source>
</evidence>
<proteinExistence type="predicted"/>
<dbReference type="EMBL" id="CM046121">
    <property type="protein sequence ID" value="KAI8434186.1"/>
    <property type="molecule type" value="Genomic_DNA"/>
</dbReference>
<dbReference type="Proteomes" id="UP001064048">
    <property type="component" value="Chromosome 21"/>
</dbReference>
<name>A0ACC0KCD4_CHOFU</name>